<dbReference type="EMBL" id="CP068053">
    <property type="protein sequence ID" value="QQT00086.1"/>
    <property type="molecule type" value="Genomic_DNA"/>
</dbReference>
<comment type="similarity">
    <text evidence="1 6">Belongs to the phosphopentomutase family.</text>
</comment>
<comment type="function">
    <text evidence="6">Isomerase that catalyzes the conversion of deoxy-ribose 1-phosphate (dRib-1-P) and ribose 1-phosphate (Rib-1-P) to deoxy-ribose 5-phosphate (dRib-5-P) and ribose 5-phosphate (Rib-5-P), respectively.</text>
</comment>
<comment type="catalytic activity">
    <reaction evidence="6">
        <text>2-deoxy-alpha-D-ribose 1-phosphate = 2-deoxy-D-ribose 5-phosphate</text>
        <dbReference type="Rhea" id="RHEA:27658"/>
        <dbReference type="ChEBI" id="CHEBI:57259"/>
        <dbReference type="ChEBI" id="CHEBI:62877"/>
        <dbReference type="EC" id="5.4.2.7"/>
    </reaction>
</comment>
<comment type="catalytic activity">
    <reaction evidence="6">
        <text>alpha-D-ribose 1-phosphate = D-ribose 5-phosphate</text>
        <dbReference type="Rhea" id="RHEA:18793"/>
        <dbReference type="ChEBI" id="CHEBI:57720"/>
        <dbReference type="ChEBI" id="CHEBI:78346"/>
        <dbReference type="EC" id="5.4.2.7"/>
    </reaction>
</comment>
<evidence type="ECO:0000313" key="9">
    <source>
        <dbReference type="EMBL" id="QQT00086.1"/>
    </source>
</evidence>
<dbReference type="InterPro" id="IPR010045">
    <property type="entry name" value="DeoB"/>
</dbReference>
<dbReference type="Gene3D" id="3.40.720.10">
    <property type="entry name" value="Alkaline Phosphatase, subunit A"/>
    <property type="match status" value="1"/>
</dbReference>
<evidence type="ECO:0000313" key="10">
    <source>
        <dbReference type="Proteomes" id="UP000595254"/>
    </source>
</evidence>
<dbReference type="AlphaFoldDB" id="A0A974S042"/>
<dbReference type="GO" id="GO:0043094">
    <property type="term" value="P:metabolic compound salvage"/>
    <property type="evidence" value="ECO:0007669"/>
    <property type="project" value="UniProtKB-UniRule"/>
</dbReference>
<sequence>MREDKAFKRIFVIVMDSVGIGEAPDAEDFGDKGSDTLGHIAERMNGLKMPNLGKLGLSNIRQIKGIEKAAAPQAYFTKMKEASNGKDTMTGHWEIMGLNISTPFQVFPDGFPELLIHELEAKTGRSVIGNKPASGTEILDELGAEHLKTGALIVYTSADSVLQIAAHEDVVPLDELYKICEIARELTMQDQFKVGRVIARPFLGEPGNFKRTSNRHDYALKPFNRTVMDELKDSGFDVLAIGKISDIFDGEGVTESLRTVSNMDGMDKLLQTIDQDFTGLSFLNLVDFDALFGHRRDPEGYGKALEEFDERMAEVIEKVTEDDLVIITADHGNDPIHAGTDHTREYVPLLMYSKRFEQGQELPIRDTFADIGATVAANFNVKMPVYGKNILTELK</sequence>
<name>A0A974S042_PERPY</name>
<organism evidence="9 10">
    <name type="scientific">Peribacillus psychrosaccharolyticus</name>
    <name type="common">Bacillus psychrosaccharolyticus</name>
    <dbReference type="NCBI Taxonomy" id="1407"/>
    <lineage>
        <taxon>Bacteria</taxon>
        <taxon>Bacillati</taxon>
        <taxon>Bacillota</taxon>
        <taxon>Bacilli</taxon>
        <taxon>Bacillales</taxon>
        <taxon>Bacillaceae</taxon>
        <taxon>Peribacillus</taxon>
    </lineage>
</organism>
<dbReference type="InterPro" id="IPR006124">
    <property type="entry name" value="Metalloenzyme"/>
</dbReference>
<dbReference type="CDD" id="cd16009">
    <property type="entry name" value="PPM"/>
    <property type="match status" value="1"/>
</dbReference>
<dbReference type="EC" id="5.4.2.7" evidence="6 7"/>
<dbReference type="NCBIfam" id="NF003766">
    <property type="entry name" value="PRK05362.1"/>
    <property type="match status" value="1"/>
</dbReference>
<keyword evidence="10" id="KW-1185">Reference proteome</keyword>
<comment type="cofactor">
    <cofactor evidence="6">
        <name>Mn(2+)</name>
        <dbReference type="ChEBI" id="CHEBI:29035"/>
    </cofactor>
    <text evidence="6">Binds 2 manganese ions.</text>
</comment>
<dbReference type="FunFam" id="3.30.70.1250:FF:000001">
    <property type="entry name" value="Phosphopentomutase"/>
    <property type="match status" value="1"/>
</dbReference>
<evidence type="ECO:0000256" key="3">
    <source>
        <dbReference type="ARBA" id="ARBA00022723"/>
    </source>
</evidence>
<dbReference type="PIRSF" id="PIRSF001491">
    <property type="entry name" value="Ppentomutase"/>
    <property type="match status" value="1"/>
</dbReference>
<feature type="binding site" evidence="6">
    <location>
        <position position="342"/>
    </location>
    <ligand>
        <name>Mn(2+)</name>
        <dbReference type="ChEBI" id="CHEBI:29035"/>
        <label>2</label>
    </ligand>
</feature>
<gene>
    <name evidence="6 9" type="primary">deoB</name>
    <name evidence="9" type="ORF">I6J18_21305</name>
</gene>
<dbReference type="GO" id="GO:0005829">
    <property type="term" value="C:cytosol"/>
    <property type="evidence" value="ECO:0007669"/>
    <property type="project" value="TreeGrafter"/>
</dbReference>
<keyword evidence="5 6" id="KW-0413">Isomerase</keyword>
<dbReference type="InterPro" id="IPR024052">
    <property type="entry name" value="Phosphopentomutase_DeoB_cap_sf"/>
</dbReference>
<keyword evidence="4 6" id="KW-0464">Manganese</keyword>
<evidence type="ECO:0000259" key="8">
    <source>
        <dbReference type="Pfam" id="PF01676"/>
    </source>
</evidence>
<dbReference type="Proteomes" id="UP000595254">
    <property type="component" value="Chromosome"/>
</dbReference>
<dbReference type="HAMAP" id="MF_00740">
    <property type="entry name" value="Phosphopentomut"/>
    <property type="match status" value="1"/>
</dbReference>
<dbReference type="GO" id="GO:0008973">
    <property type="term" value="F:phosphopentomutase activity"/>
    <property type="evidence" value="ECO:0007669"/>
    <property type="project" value="UniProtKB-UniRule"/>
</dbReference>
<dbReference type="GO" id="GO:0030145">
    <property type="term" value="F:manganese ion binding"/>
    <property type="evidence" value="ECO:0007669"/>
    <property type="project" value="UniProtKB-UniRule"/>
</dbReference>
<evidence type="ECO:0000256" key="1">
    <source>
        <dbReference type="ARBA" id="ARBA00010373"/>
    </source>
</evidence>
<dbReference type="Gene3D" id="3.30.70.1250">
    <property type="entry name" value="Phosphopentomutase"/>
    <property type="match status" value="1"/>
</dbReference>
<dbReference type="PANTHER" id="PTHR21110">
    <property type="entry name" value="PHOSPHOPENTOMUTASE"/>
    <property type="match status" value="1"/>
</dbReference>
<comment type="pathway">
    <text evidence="6">Carbohydrate degradation; 2-deoxy-D-ribose 1-phosphate degradation; D-glyceraldehyde 3-phosphate and acetaldehyde from 2-deoxy-alpha-D-ribose 1-phosphate: step 1/2.</text>
</comment>
<evidence type="ECO:0000256" key="5">
    <source>
        <dbReference type="ARBA" id="ARBA00023235"/>
    </source>
</evidence>
<feature type="domain" description="Metalloenzyme" evidence="8">
    <location>
        <begin position="8"/>
        <end position="382"/>
    </location>
</feature>
<dbReference type="SUPFAM" id="SSF53649">
    <property type="entry name" value="Alkaline phosphatase-like"/>
    <property type="match status" value="1"/>
</dbReference>
<dbReference type="KEGG" id="ppsr:I6J18_21305"/>
<dbReference type="GO" id="GO:0000287">
    <property type="term" value="F:magnesium ion binding"/>
    <property type="evidence" value="ECO:0007669"/>
    <property type="project" value="UniProtKB-UniRule"/>
</dbReference>
<dbReference type="PANTHER" id="PTHR21110:SF0">
    <property type="entry name" value="PHOSPHOPENTOMUTASE"/>
    <property type="match status" value="1"/>
</dbReference>
<dbReference type="GO" id="GO:0006018">
    <property type="term" value="P:2-deoxyribose 1-phosphate catabolic process"/>
    <property type="evidence" value="ECO:0007669"/>
    <property type="project" value="UniProtKB-UniRule"/>
</dbReference>
<keyword evidence="3 6" id="KW-0479">Metal-binding</keyword>
<feature type="binding site" evidence="6">
    <location>
        <position position="330"/>
    </location>
    <ligand>
        <name>Mn(2+)</name>
        <dbReference type="ChEBI" id="CHEBI:29035"/>
        <label>1</label>
    </ligand>
</feature>
<feature type="binding site" evidence="6">
    <location>
        <position position="289"/>
    </location>
    <ligand>
        <name>Mn(2+)</name>
        <dbReference type="ChEBI" id="CHEBI:29035"/>
        <label>2</label>
    </ligand>
</feature>
<dbReference type="GO" id="GO:0009117">
    <property type="term" value="P:nucleotide metabolic process"/>
    <property type="evidence" value="ECO:0007669"/>
    <property type="project" value="UniProtKB-UniRule"/>
</dbReference>
<dbReference type="InterPro" id="IPR017850">
    <property type="entry name" value="Alkaline_phosphatase_core_sf"/>
</dbReference>
<dbReference type="Pfam" id="PF01676">
    <property type="entry name" value="Metalloenzyme"/>
    <property type="match status" value="1"/>
</dbReference>
<proteinExistence type="inferred from homology"/>
<dbReference type="SUPFAM" id="SSF143856">
    <property type="entry name" value="DeoB insert domain-like"/>
    <property type="match status" value="1"/>
</dbReference>
<evidence type="ECO:0000256" key="4">
    <source>
        <dbReference type="ARBA" id="ARBA00023211"/>
    </source>
</evidence>
<evidence type="ECO:0000256" key="6">
    <source>
        <dbReference type="HAMAP-Rule" id="MF_00740"/>
    </source>
</evidence>
<reference evidence="9 10" key="1">
    <citation type="submission" date="2021-01" db="EMBL/GenBank/DDBJ databases">
        <title>FDA dAtabase for Regulatory Grade micrObial Sequences (FDA-ARGOS): Supporting development and validation of Infectious Disease Dx tests.</title>
        <authorList>
            <person name="Nelson B."/>
            <person name="Plummer A."/>
            <person name="Tallon L."/>
            <person name="Sadzewicz L."/>
            <person name="Zhao X."/>
            <person name="Boylan J."/>
            <person name="Ott S."/>
            <person name="Bowen H."/>
            <person name="Vavikolanu K."/>
            <person name="Mehta A."/>
            <person name="Aluvathingal J."/>
            <person name="Nadendla S."/>
            <person name="Myers T."/>
            <person name="Yan Y."/>
            <person name="Sichtig H."/>
        </authorList>
    </citation>
    <scope>NUCLEOTIDE SEQUENCE [LARGE SCALE GENOMIC DNA]</scope>
    <source>
        <strain evidence="9 10">FDAARGOS_1161</strain>
    </source>
</reference>
<evidence type="ECO:0000256" key="2">
    <source>
        <dbReference type="ARBA" id="ARBA00022490"/>
    </source>
</evidence>
<dbReference type="NCBIfam" id="TIGR01696">
    <property type="entry name" value="deoB"/>
    <property type="match status" value="1"/>
</dbReference>
<feature type="binding site" evidence="6">
    <location>
        <position position="16"/>
    </location>
    <ligand>
        <name>Mn(2+)</name>
        <dbReference type="ChEBI" id="CHEBI:29035"/>
        <label>1</label>
    </ligand>
</feature>
<keyword evidence="2 6" id="KW-0963">Cytoplasm</keyword>
<feature type="binding site" evidence="6">
    <location>
        <position position="294"/>
    </location>
    <ligand>
        <name>Mn(2+)</name>
        <dbReference type="ChEBI" id="CHEBI:29035"/>
        <label>2</label>
    </ligand>
</feature>
<feature type="binding site" evidence="6">
    <location>
        <position position="331"/>
    </location>
    <ligand>
        <name>Mn(2+)</name>
        <dbReference type="ChEBI" id="CHEBI:29035"/>
        <label>1</label>
    </ligand>
</feature>
<comment type="subcellular location">
    <subcellularLocation>
        <location evidence="6">Cytoplasm</location>
    </subcellularLocation>
</comment>
<accession>A0A974S042</accession>
<protein>
    <recommendedName>
        <fullName evidence="6 7">Phosphopentomutase</fullName>
        <ecNumber evidence="6 7">5.4.2.7</ecNumber>
    </recommendedName>
    <alternativeName>
        <fullName evidence="6">Phosphodeoxyribomutase</fullName>
    </alternativeName>
</protein>
<evidence type="ECO:0000256" key="7">
    <source>
        <dbReference type="NCBIfam" id="TIGR01696"/>
    </source>
</evidence>
<dbReference type="RefSeq" id="WP_040375291.1">
    <property type="nucleotide sequence ID" value="NZ_CP068053.1"/>
</dbReference>